<accession>A0A5S4FLU8</accession>
<dbReference type="OrthoDB" id="3281271at2"/>
<evidence type="ECO:0000313" key="3">
    <source>
        <dbReference type="EMBL" id="TMR10109.1"/>
    </source>
</evidence>
<dbReference type="Proteomes" id="UP000309128">
    <property type="component" value="Unassembled WGS sequence"/>
</dbReference>
<evidence type="ECO:0000259" key="2">
    <source>
        <dbReference type="Pfam" id="PF01145"/>
    </source>
</evidence>
<dbReference type="AlphaFoldDB" id="A0A5S4FLU8"/>
<proteinExistence type="predicted"/>
<evidence type="ECO:0000256" key="1">
    <source>
        <dbReference type="SAM" id="MobiDB-lite"/>
    </source>
</evidence>
<gene>
    <name evidence="3" type="ORF">ETD86_41015</name>
</gene>
<organism evidence="3 4">
    <name type="scientific">Nonomuraea turkmeniaca</name>
    <dbReference type="NCBI Taxonomy" id="103838"/>
    <lineage>
        <taxon>Bacteria</taxon>
        <taxon>Bacillati</taxon>
        <taxon>Actinomycetota</taxon>
        <taxon>Actinomycetes</taxon>
        <taxon>Streptosporangiales</taxon>
        <taxon>Streptosporangiaceae</taxon>
        <taxon>Nonomuraea</taxon>
    </lineage>
</organism>
<protein>
    <recommendedName>
        <fullName evidence="2">Band 7 domain-containing protein</fullName>
    </recommendedName>
</protein>
<feature type="domain" description="Band 7" evidence="2">
    <location>
        <begin position="85"/>
        <end position="310"/>
    </location>
</feature>
<keyword evidence="4" id="KW-1185">Reference proteome</keyword>
<dbReference type="EMBL" id="VCKY01000204">
    <property type="protein sequence ID" value="TMR10109.1"/>
    <property type="molecule type" value="Genomic_DNA"/>
</dbReference>
<sequence length="377" mass="41415">MDHQPRPRRPRHPPHPPAHPGRARRRLQDRGRRARPRQQRRPHRGAHSPPLRPDQGQPPVNRKPLPIIALAALASAATACASVSTEPDEVAVVYNGALGSATKFSKCVNVSSRDGVNMSDNSWTYPAGQRTFSFNGAGDAEAKPIPVVSKNDVPLTIAGVATFALNTECTTLRQFHERIGRNKKAFVYGTETTANSDTPDYSGWRTMLSVYFGEPLKRALDAAAQEFNGEDLYNDPAIKAKYEARVGELFPDFMKKAGGNYFCNPNFNGQGECGNVVLTLQKPVPPQRFVDAMASREAAKLEKAAQQEINQKVDIEAEAIKRLVDLLGQDGAVAWRQADLAEQQNDLLNKAVEKGQVPVYPVPQNNPLTFPLPSVKQ</sequence>
<dbReference type="InterPro" id="IPR001107">
    <property type="entry name" value="Band_7"/>
</dbReference>
<evidence type="ECO:0000313" key="4">
    <source>
        <dbReference type="Proteomes" id="UP000309128"/>
    </source>
</evidence>
<feature type="region of interest" description="Disordered" evidence="1">
    <location>
        <begin position="1"/>
        <end position="62"/>
    </location>
</feature>
<comment type="caution">
    <text evidence="3">The sequence shown here is derived from an EMBL/GenBank/DDBJ whole genome shotgun (WGS) entry which is preliminary data.</text>
</comment>
<feature type="compositionally biased region" description="Basic residues" evidence="1">
    <location>
        <begin position="32"/>
        <end position="46"/>
    </location>
</feature>
<dbReference type="Pfam" id="PF01145">
    <property type="entry name" value="Band_7"/>
    <property type="match status" value="1"/>
</dbReference>
<reference evidence="3 4" key="1">
    <citation type="submission" date="2019-05" db="EMBL/GenBank/DDBJ databases">
        <title>Draft genome sequence of Nonomuraea turkmeniaca DSM 43926.</title>
        <authorList>
            <person name="Saricaoglu S."/>
            <person name="Isik K."/>
        </authorList>
    </citation>
    <scope>NUCLEOTIDE SEQUENCE [LARGE SCALE GENOMIC DNA]</scope>
    <source>
        <strain evidence="3 4">DSM 43926</strain>
    </source>
</reference>
<name>A0A5S4FLU8_9ACTN</name>
<feature type="compositionally biased region" description="Basic residues" evidence="1">
    <location>
        <begin position="1"/>
        <end position="14"/>
    </location>
</feature>